<evidence type="ECO:0000313" key="1">
    <source>
        <dbReference type="EMBL" id="CAI9726491.1"/>
    </source>
</evidence>
<proteinExistence type="predicted"/>
<organism evidence="1 2">
    <name type="scientific">Octopus vulgaris</name>
    <name type="common">Common octopus</name>
    <dbReference type="NCBI Taxonomy" id="6645"/>
    <lineage>
        <taxon>Eukaryota</taxon>
        <taxon>Metazoa</taxon>
        <taxon>Spiralia</taxon>
        <taxon>Lophotrochozoa</taxon>
        <taxon>Mollusca</taxon>
        <taxon>Cephalopoda</taxon>
        <taxon>Coleoidea</taxon>
        <taxon>Octopodiformes</taxon>
        <taxon>Octopoda</taxon>
        <taxon>Incirrata</taxon>
        <taxon>Octopodidae</taxon>
        <taxon>Octopus</taxon>
    </lineage>
</organism>
<keyword evidence="2" id="KW-1185">Reference proteome</keyword>
<dbReference type="AlphaFoldDB" id="A0AA36B3H6"/>
<dbReference type="Proteomes" id="UP001162480">
    <property type="component" value="Chromosome 8"/>
</dbReference>
<name>A0AA36B3H6_OCTVU</name>
<gene>
    <name evidence="1" type="ORF">OCTVUL_1B011008</name>
</gene>
<accession>A0AA36B3H6</accession>
<reference evidence="1" key="1">
    <citation type="submission" date="2023-08" db="EMBL/GenBank/DDBJ databases">
        <authorList>
            <person name="Alioto T."/>
            <person name="Alioto T."/>
            <person name="Gomez Garrido J."/>
        </authorList>
    </citation>
    <scope>NUCLEOTIDE SEQUENCE</scope>
</reference>
<protein>
    <submittedName>
        <fullName evidence="1">Uncharacterized protein</fullName>
    </submittedName>
</protein>
<evidence type="ECO:0000313" key="2">
    <source>
        <dbReference type="Proteomes" id="UP001162480"/>
    </source>
</evidence>
<sequence>MDRDIISHLPTNLDRPETINAVHIHHDLTQRDDYTKDIDHCDSLTLGSVVLQRNLIANLYTIHKDAIPGDCHLISIYRRKPYDIICGRITISVAMFRVTPSVD</sequence>
<dbReference type="EMBL" id="OX597821">
    <property type="protein sequence ID" value="CAI9726491.1"/>
    <property type="molecule type" value="Genomic_DNA"/>
</dbReference>